<proteinExistence type="predicted"/>
<evidence type="ECO:0000313" key="2">
    <source>
        <dbReference type="Proteomes" id="UP001234989"/>
    </source>
</evidence>
<protein>
    <submittedName>
        <fullName evidence="1">Uncharacterized protein</fullName>
    </submittedName>
</protein>
<keyword evidence="2" id="KW-1185">Reference proteome</keyword>
<dbReference type="Proteomes" id="UP001234989">
    <property type="component" value="Chromosome 12"/>
</dbReference>
<name>A0AAF0V901_SOLVR</name>
<accession>A0AAF0V901</accession>
<evidence type="ECO:0000313" key="1">
    <source>
        <dbReference type="EMBL" id="WMV58918.1"/>
    </source>
</evidence>
<sequence>MMSQMELLKKQFVGSISENKEVEKLSRLDEGSCPGYLRSDENQGWNTLSEDGWKSYNHDLADQNNFWRREDGYEAYYMHMGDSPRSRDSSGSLQ</sequence>
<organism evidence="1 2">
    <name type="scientific">Solanum verrucosum</name>
    <dbReference type="NCBI Taxonomy" id="315347"/>
    <lineage>
        <taxon>Eukaryota</taxon>
        <taxon>Viridiplantae</taxon>
        <taxon>Streptophyta</taxon>
        <taxon>Embryophyta</taxon>
        <taxon>Tracheophyta</taxon>
        <taxon>Spermatophyta</taxon>
        <taxon>Magnoliopsida</taxon>
        <taxon>eudicotyledons</taxon>
        <taxon>Gunneridae</taxon>
        <taxon>Pentapetalae</taxon>
        <taxon>asterids</taxon>
        <taxon>lamiids</taxon>
        <taxon>Solanales</taxon>
        <taxon>Solanaceae</taxon>
        <taxon>Solanoideae</taxon>
        <taxon>Solaneae</taxon>
        <taxon>Solanum</taxon>
    </lineage>
</organism>
<dbReference type="AlphaFoldDB" id="A0AAF0V901"/>
<reference evidence="1" key="1">
    <citation type="submission" date="2023-08" db="EMBL/GenBank/DDBJ databases">
        <title>A de novo genome assembly of Solanum verrucosum Schlechtendal, a Mexican diploid species geographically isolated from the other diploid A-genome species in potato relatives.</title>
        <authorList>
            <person name="Hosaka K."/>
        </authorList>
    </citation>
    <scope>NUCLEOTIDE SEQUENCE</scope>
    <source>
        <tissue evidence="1">Young leaves</tissue>
    </source>
</reference>
<gene>
    <name evidence="1" type="ORF">MTR67_052303</name>
</gene>
<dbReference type="EMBL" id="CP133623">
    <property type="protein sequence ID" value="WMV58918.1"/>
    <property type="molecule type" value="Genomic_DNA"/>
</dbReference>